<accession>A0A6A5AF20</accession>
<dbReference type="GO" id="GO:0005657">
    <property type="term" value="C:replication fork"/>
    <property type="evidence" value="ECO:0007669"/>
    <property type="project" value="TreeGrafter"/>
</dbReference>
<dbReference type="Gene3D" id="3.40.50.300">
    <property type="entry name" value="P-loop containing nucleotide triphosphate hydrolases"/>
    <property type="match status" value="1"/>
</dbReference>
<dbReference type="EMBL" id="VJMI01014209">
    <property type="protein sequence ID" value="KAF0745800.1"/>
    <property type="molecule type" value="Genomic_DNA"/>
</dbReference>
<dbReference type="InterPro" id="IPR030548">
    <property type="entry name" value="RAD51B"/>
</dbReference>
<organism evidence="2 3">
    <name type="scientific">Aphanomyces astaci</name>
    <name type="common">Crayfish plague agent</name>
    <dbReference type="NCBI Taxonomy" id="112090"/>
    <lineage>
        <taxon>Eukaryota</taxon>
        <taxon>Sar</taxon>
        <taxon>Stramenopiles</taxon>
        <taxon>Oomycota</taxon>
        <taxon>Saprolegniomycetes</taxon>
        <taxon>Saprolegniales</taxon>
        <taxon>Verrucalvaceae</taxon>
        <taxon>Aphanomyces</taxon>
    </lineage>
</organism>
<dbReference type="Proteomes" id="UP000469452">
    <property type="component" value="Unassembled WGS sequence"/>
</dbReference>
<evidence type="ECO:0000313" key="2">
    <source>
        <dbReference type="EMBL" id="KAF0745800.1"/>
    </source>
</evidence>
<dbReference type="GO" id="GO:0003690">
    <property type="term" value="F:double-stranded DNA binding"/>
    <property type="evidence" value="ECO:0007669"/>
    <property type="project" value="TreeGrafter"/>
</dbReference>
<feature type="region of interest" description="Disordered" evidence="1">
    <location>
        <begin position="283"/>
        <end position="308"/>
    </location>
</feature>
<dbReference type="GO" id="GO:0000724">
    <property type="term" value="P:double-strand break repair via homologous recombination"/>
    <property type="evidence" value="ECO:0007669"/>
    <property type="project" value="InterPro"/>
</dbReference>
<dbReference type="AlphaFoldDB" id="A0A6A5AF20"/>
<dbReference type="SUPFAM" id="SSF52540">
    <property type="entry name" value="P-loop containing nucleoside triphosphate hydrolases"/>
    <property type="match status" value="1"/>
</dbReference>
<dbReference type="GO" id="GO:0008094">
    <property type="term" value="F:ATP-dependent activity, acting on DNA"/>
    <property type="evidence" value="ECO:0007669"/>
    <property type="project" value="TreeGrafter"/>
</dbReference>
<dbReference type="GO" id="GO:0033063">
    <property type="term" value="C:Rad51B-Rad51C-Rad51D-XRCC2 complex"/>
    <property type="evidence" value="ECO:0007669"/>
    <property type="project" value="InterPro"/>
</dbReference>
<dbReference type="Pfam" id="PF13481">
    <property type="entry name" value="AAA_25"/>
    <property type="match status" value="1"/>
</dbReference>
<feature type="compositionally biased region" description="Basic and acidic residues" evidence="1">
    <location>
        <begin position="286"/>
        <end position="298"/>
    </location>
</feature>
<dbReference type="GO" id="GO:0003697">
    <property type="term" value="F:single-stranded DNA binding"/>
    <property type="evidence" value="ECO:0007669"/>
    <property type="project" value="TreeGrafter"/>
</dbReference>
<name>A0A6A5AF20_APHAT</name>
<sequence>MLRHLLVQEGVDERRIKKLEAKGIRNLKKMFQKSEWELAHIMDLSVDDLQGLLLRIAAKDSPKPSSVCNIMKREWCQLTVFFAGHGHVYQERQFPIVPSDDPARARQCSLWWHPHRDNHRGMIAGAAGIGKSQLCMQLAVLCALEYHDGTVLYFDSGGNFSAKRFMQLATERISPQQYSTDVLRKSKVEAIARQVQVVAVENLDRLETKVRELTESMPLMGKMIIIDSLATLAKHVRPQSTMNSSTDMSVATRQMLLMRVASVLNGAILTASVGARVVALHHKPSRPGEDKPKYEGHDGAQSSSGRTCVHPLKFHNKAGGYDDEFPWDAAMMLGDFDDAQDDGFRLHPVQHASQRDSQSGGIPPDDIASQEEMVAATPSDDEQFDTKVEHLATELGQLEDSRQAARDMALSIVDDIVPASDDEEEE</sequence>
<reference evidence="2 3" key="1">
    <citation type="submission" date="2019-06" db="EMBL/GenBank/DDBJ databases">
        <title>Genomics analysis of Aphanomyces spp. identifies a new class of oomycete effector associated with host adaptation.</title>
        <authorList>
            <person name="Gaulin E."/>
        </authorList>
    </citation>
    <scope>NUCLEOTIDE SEQUENCE [LARGE SCALE GENOMIC DNA]</scope>
    <source>
        <strain evidence="2 3">E</strain>
    </source>
</reference>
<gene>
    <name evidence="2" type="ORF">AaE_008389</name>
</gene>
<dbReference type="GO" id="GO:0000400">
    <property type="term" value="F:four-way junction DNA binding"/>
    <property type="evidence" value="ECO:0007669"/>
    <property type="project" value="TreeGrafter"/>
</dbReference>
<dbReference type="InterPro" id="IPR027417">
    <property type="entry name" value="P-loop_NTPase"/>
</dbReference>
<evidence type="ECO:0000313" key="3">
    <source>
        <dbReference type="Proteomes" id="UP000469452"/>
    </source>
</evidence>
<comment type="caution">
    <text evidence="2">The sequence shown here is derived from an EMBL/GenBank/DDBJ whole genome shotgun (WGS) entry which is preliminary data.</text>
</comment>
<dbReference type="PANTHER" id="PTHR46456">
    <property type="entry name" value="DNA REPAIR PROTEIN RAD51 HOMOLOG 2"/>
    <property type="match status" value="1"/>
</dbReference>
<protein>
    <submittedName>
        <fullName evidence="2">Uncharacterized protein</fullName>
    </submittedName>
</protein>
<proteinExistence type="predicted"/>
<evidence type="ECO:0000256" key="1">
    <source>
        <dbReference type="SAM" id="MobiDB-lite"/>
    </source>
</evidence>
<dbReference type="PANTHER" id="PTHR46456:SF1">
    <property type="entry name" value="DNA REPAIR PROTEIN RAD51 HOMOLOG 2"/>
    <property type="match status" value="1"/>
</dbReference>
<dbReference type="VEuPathDB" id="FungiDB:H257_13079"/>